<keyword evidence="2" id="KW-1003">Cell membrane</keyword>
<reference evidence="8 9" key="1">
    <citation type="journal article" date="2018" name="Sci. Rep.">
        <title>Comparative analysis of the Pocillopora damicornis genome highlights role of immune system in coral evolution.</title>
        <authorList>
            <person name="Cunning R."/>
            <person name="Bay R.A."/>
            <person name="Gillette P."/>
            <person name="Baker A.C."/>
            <person name="Traylor-Knowles N."/>
        </authorList>
    </citation>
    <scope>NUCLEOTIDE SEQUENCE [LARGE SCALE GENOMIC DNA]</scope>
    <source>
        <strain evidence="8">RSMAS</strain>
        <tissue evidence="8">Whole animal</tissue>
    </source>
</reference>
<evidence type="ECO:0000259" key="7">
    <source>
        <dbReference type="PROSITE" id="PS50262"/>
    </source>
</evidence>
<comment type="subcellular location">
    <subcellularLocation>
        <location evidence="1">Cell membrane</location>
        <topology evidence="1">Multi-pass membrane protein</topology>
    </subcellularLocation>
</comment>
<dbReference type="CDD" id="cd00637">
    <property type="entry name" value="7tm_classA_rhodopsin-like"/>
    <property type="match status" value="2"/>
</dbReference>
<evidence type="ECO:0000313" key="8">
    <source>
        <dbReference type="EMBL" id="RMX46450.1"/>
    </source>
</evidence>
<dbReference type="Gene3D" id="1.20.1070.10">
    <property type="entry name" value="Rhodopsin 7-helix transmembrane proteins"/>
    <property type="match status" value="3"/>
</dbReference>
<evidence type="ECO:0000256" key="1">
    <source>
        <dbReference type="ARBA" id="ARBA00004651"/>
    </source>
</evidence>
<feature type="domain" description="G-protein coupled receptors family 1 profile" evidence="7">
    <location>
        <begin position="1"/>
        <end position="374"/>
    </location>
</feature>
<dbReference type="InterPro" id="IPR017452">
    <property type="entry name" value="GPCR_Rhodpsn_7TM"/>
</dbReference>
<evidence type="ECO:0000313" key="9">
    <source>
        <dbReference type="Proteomes" id="UP000275408"/>
    </source>
</evidence>
<dbReference type="PRINTS" id="PR00237">
    <property type="entry name" value="GPCRRHODOPSN"/>
</dbReference>
<dbReference type="EMBL" id="RCHS01002704">
    <property type="protein sequence ID" value="RMX46450.1"/>
    <property type="molecule type" value="Genomic_DNA"/>
</dbReference>
<evidence type="ECO:0000256" key="3">
    <source>
        <dbReference type="ARBA" id="ARBA00022692"/>
    </source>
</evidence>
<protein>
    <recommendedName>
        <fullName evidence="7">G-protein coupled receptors family 1 profile domain-containing protein</fullName>
    </recommendedName>
</protein>
<sequence length="395" mass="45035">MQLPKPLKTLLLSLTVSDLCVGLALQPLFIAFLVMWLQRQTPNCVMYSVFTMIMTGFTASLFLFVTAITVDRSVDRSLAAHLHLRYQELVTHKRVVIVYSVTIVGLLESIKCYFRATYCYSVYLPWGLRCHSNQIHALKIHQVAPNGQSISVNSLRKSAISAFYVYLVFMVCYLPQNCSFVAAIFYGPLTAIKRVLVFTWTLTFVNSFLNPIVYCWKMRNIRRAVFIVLWRIFSVRKETVESCSYVSRTATSFLGVLAIIGGQILSCSLSSRISGTCDSQAHDLYCCSTSQEPNSSPKGSTGSVKLWDTKLQPAEKTAVSTFYVYVVFLVCYLPVYCVYISYIVSDKQNSTLVNPELYVRSLVFFNSSLNPVIYRWKMRHIRNEIQNIMRLNCCR</sequence>
<accession>A0A3M6TYI1</accession>
<dbReference type="GO" id="GO:0004930">
    <property type="term" value="F:G protein-coupled receptor activity"/>
    <property type="evidence" value="ECO:0007669"/>
    <property type="project" value="InterPro"/>
</dbReference>
<keyword evidence="5 6" id="KW-0472">Membrane</keyword>
<name>A0A3M6TYI1_POCDA</name>
<feature type="transmembrane region" description="Helical" evidence="6">
    <location>
        <begin position="322"/>
        <end position="345"/>
    </location>
</feature>
<evidence type="ECO:0000256" key="5">
    <source>
        <dbReference type="ARBA" id="ARBA00023136"/>
    </source>
</evidence>
<gene>
    <name evidence="8" type="ORF">pdam_00000588</name>
</gene>
<feature type="transmembrane region" description="Helical" evidence="6">
    <location>
        <begin position="12"/>
        <end position="37"/>
    </location>
</feature>
<evidence type="ECO:0000256" key="4">
    <source>
        <dbReference type="ARBA" id="ARBA00022989"/>
    </source>
</evidence>
<dbReference type="InterPro" id="IPR000276">
    <property type="entry name" value="GPCR_Rhodpsn"/>
</dbReference>
<dbReference type="PROSITE" id="PS50262">
    <property type="entry name" value="G_PROTEIN_RECEP_F1_2"/>
    <property type="match status" value="1"/>
</dbReference>
<feature type="transmembrane region" description="Helical" evidence="6">
    <location>
        <begin position="49"/>
        <end position="70"/>
    </location>
</feature>
<keyword evidence="9" id="KW-1185">Reference proteome</keyword>
<dbReference type="SUPFAM" id="SSF81321">
    <property type="entry name" value="Family A G protein-coupled receptor-like"/>
    <property type="match status" value="2"/>
</dbReference>
<feature type="transmembrane region" description="Helical" evidence="6">
    <location>
        <begin position="195"/>
        <end position="216"/>
    </location>
</feature>
<comment type="caution">
    <text evidence="8">The sequence shown here is derived from an EMBL/GenBank/DDBJ whole genome shotgun (WGS) entry which is preliminary data.</text>
</comment>
<keyword evidence="4 6" id="KW-1133">Transmembrane helix</keyword>
<evidence type="ECO:0000256" key="6">
    <source>
        <dbReference type="SAM" id="Phobius"/>
    </source>
</evidence>
<feature type="transmembrane region" description="Helical" evidence="6">
    <location>
        <begin position="163"/>
        <end position="189"/>
    </location>
</feature>
<dbReference type="AlphaFoldDB" id="A0A3M6TYI1"/>
<keyword evidence="3 6" id="KW-0812">Transmembrane</keyword>
<dbReference type="Proteomes" id="UP000275408">
    <property type="component" value="Unassembled WGS sequence"/>
</dbReference>
<dbReference type="PANTHER" id="PTHR22750">
    <property type="entry name" value="G-PROTEIN COUPLED RECEPTOR"/>
    <property type="match status" value="1"/>
</dbReference>
<proteinExistence type="predicted"/>
<organism evidence="8 9">
    <name type="scientific">Pocillopora damicornis</name>
    <name type="common">Cauliflower coral</name>
    <name type="synonym">Millepora damicornis</name>
    <dbReference type="NCBI Taxonomy" id="46731"/>
    <lineage>
        <taxon>Eukaryota</taxon>
        <taxon>Metazoa</taxon>
        <taxon>Cnidaria</taxon>
        <taxon>Anthozoa</taxon>
        <taxon>Hexacorallia</taxon>
        <taxon>Scleractinia</taxon>
        <taxon>Astrocoeniina</taxon>
        <taxon>Pocilloporidae</taxon>
        <taxon>Pocillopora</taxon>
    </lineage>
</organism>
<evidence type="ECO:0000256" key="2">
    <source>
        <dbReference type="ARBA" id="ARBA00022475"/>
    </source>
</evidence>
<dbReference type="GO" id="GO:0005886">
    <property type="term" value="C:plasma membrane"/>
    <property type="evidence" value="ECO:0007669"/>
    <property type="project" value="UniProtKB-SubCell"/>
</dbReference>
<dbReference type="OrthoDB" id="10005568at2759"/>
<feature type="transmembrane region" description="Helical" evidence="6">
    <location>
        <begin position="357"/>
        <end position="376"/>
    </location>
</feature>